<dbReference type="InterPro" id="IPR031937">
    <property type="entry name" value="PNISR"/>
</dbReference>
<feature type="compositionally biased region" description="Basic and acidic residues" evidence="2">
    <location>
        <begin position="647"/>
        <end position="670"/>
    </location>
</feature>
<feature type="compositionally biased region" description="Basic and acidic residues" evidence="2">
    <location>
        <begin position="429"/>
        <end position="449"/>
    </location>
</feature>
<keyword evidence="1" id="KW-0175">Coiled coil</keyword>
<feature type="region of interest" description="Disordered" evidence="2">
    <location>
        <begin position="173"/>
        <end position="215"/>
    </location>
</feature>
<feature type="region of interest" description="Disordered" evidence="2">
    <location>
        <begin position="387"/>
        <end position="414"/>
    </location>
</feature>
<feature type="compositionally biased region" description="Basic and acidic residues" evidence="2">
    <location>
        <begin position="590"/>
        <end position="606"/>
    </location>
</feature>
<sequence length="748" mass="84955">MNNDYVHATQWAFNLSAYQNMANDEVDWATLAQQWIKMKETCPQMTAAMVVPPPPPPVIGPTNSAVLNKDPNKEEGEAPMEMDNIKEDTENSIAIGGLSGDSQTWGQWSSNWNQWSWGWGQVDPKLGTISPNIDASGYGASTPAFTPAEVVATPARSYNQEYWTARNSDSYVRNKGDTWASSSRRGSRRRSRDQERKEDTEDSEPPVLDAAKRRSLPAWIREGLEKMEREKQKKIEQEQLKQECQKQALENVKQASCLEQSNDPKILMKSKFDSDSEDDGNAEADASQTYEKTPNPKFKGPSTVKYRRAFPSIDRMPLSNAKSKEQIMEETMLQVRRILTQILMEVTTYEMEKVVNQVHSLMQKKAPAPSNEKTPQSSVVTGKLGLGIYDSESDNSSGEEAVPNTKDGEESDREIKERIVRKRKDFQKVEREIEVHIEQQEEKERRALANDDSENSISESDADESVDARNISSKELKPRTRQQDTANKGQVPRSFQAPAEPPGERSKTLTENLTDETSENRVFESKSSSLERSREKTEETVRGATKDRSISQDADSSSTSSDSSYSTSTSSSSCSSRNKRSKAKLKLKAKKESKDRSRSKGSRDEGSSYSRHAKRLSSESHSSSQSKHKRSSSRESRIRASSKRSTHSSERSKKRNLDRCSRSGSWERERHKSRSHSRNRCGKSRSPRAHRSSYRSHSHRSTHSKSSRSPSSKYSQLNEGKTRHEKWRRRYSDSSPEYHCGKKKHRRR</sequence>
<gene>
    <name evidence="3" type="ORF">BEMITA_LOCUS3238</name>
</gene>
<evidence type="ECO:0000256" key="1">
    <source>
        <dbReference type="SAM" id="Coils"/>
    </source>
</evidence>
<dbReference type="EMBL" id="OU963863">
    <property type="protein sequence ID" value="CAH0764931.1"/>
    <property type="molecule type" value="Genomic_DNA"/>
</dbReference>
<feature type="compositionally biased region" description="Basic and acidic residues" evidence="2">
    <location>
        <begin position="518"/>
        <end position="550"/>
    </location>
</feature>
<feature type="region of interest" description="Disordered" evidence="2">
    <location>
        <begin position="429"/>
        <end position="748"/>
    </location>
</feature>
<name>A0A9P0G439_BEMTA</name>
<feature type="compositionally biased region" description="Basic residues" evidence="2">
    <location>
        <begin position="671"/>
        <end position="706"/>
    </location>
</feature>
<evidence type="ECO:0000256" key="2">
    <source>
        <dbReference type="SAM" id="MobiDB-lite"/>
    </source>
</evidence>
<keyword evidence="4" id="KW-1185">Reference proteome</keyword>
<evidence type="ECO:0000313" key="4">
    <source>
        <dbReference type="Proteomes" id="UP001152759"/>
    </source>
</evidence>
<dbReference type="PANTHER" id="PTHR31518">
    <property type="entry name" value="ARGININE/SERINE-RICH PROTEIN PNISR"/>
    <property type="match status" value="1"/>
</dbReference>
<feature type="coiled-coil region" evidence="1">
    <location>
        <begin position="221"/>
        <end position="255"/>
    </location>
</feature>
<feature type="compositionally biased region" description="Basic and acidic residues" evidence="2">
    <location>
        <begin position="472"/>
        <end position="482"/>
    </location>
</feature>
<dbReference type="AlphaFoldDB" id="A0A9P0G439"/>
<dbReference type="Proteomes" id="UP001152759">
    <property type="component" value="Chromosome 2"/>
</dbReference>
<reference evidence="3" key="1">
    <citation type="submission" date="2021-12" db="EMBL/GenBank/DDBJ databases">
        <authorList>
            <person name="King R."/>
        </authorList>
    </citation>
    <scope>NUCLEOTIDE SEQUENCE</scope>
</reference>
<evidence type="ECO:0008006" key="5">
    <source>
        <dbReference type="Google" id="ProtNLM"/>
    </source>
</evidence>
<protein>
    <recommendedName>
        <fullName evidence="5">Arginine/serine-rich protein PNISR</fullName>
    </recommendedName>
</protein>
<accession>A0A9P0G439</accession>
<dbReference type="Pfam" id="PF15996">
    <property type="entry name" value="PNISR"/>
    <property type="match status" value="1"/>
</dbReference>
<feature type="compositionally biased region" description="Low complexity" evidence="2">
    <location>
        <begin position="551"/>
        <end position="576"/>
    </location>
</feature>
<organism evidence="3 4">
    <name type="scientific">Bemisia tabaci</name>
    <name type="common">Sweetpotato whitefly</name>
    <name type="synonym">Aleurodes tabaci</name>
    <dbReference type="NCBI Taxonomy" id="7038"/>
    <lineage>
        <taxon>Eukaryota</taxon>
        <taxon>Metazoa</taxon>
        <taxon>Ecdysozoa</taxon>
        <taxon>Arthropoda</taxon>
        <taxon>Hexapoda</taxon>
        <taxon>Insecta</taxon>
        <taxon>Pterygota</taxon>
        <taxon>Neoptera</taxon>
        <taxon>Paraneoptera</taxon>
        <taxon>Hemiptera</taxon>
        <taxon>Sternorrhyncha</taxon>
        <taxon>Aleyrodoidea</taxon>
        <taxon>Aleyrodidae</taxon>
        <taxon>Aleyrodinae</taxon>
        <taxon>Bemisia</taxon>
    </lineage>
</organism>
<feature type="region of interest" description="Disordered" evidence="2">
    <location>
        <begin position="270"/>
        <end position="303"/>
    </location>
</feature>
<proteinExistence type="predicted"/>
<feature type="compositionally biased region" description="Basic residues" evidence="2">
    <location>
        <begin position="577"/>
        <end position="589"/>
    </location>
</feature>
<evidence type="ECO:0000313" key="3">
    <source>
        <dbReference type="EMBL" id="CAH0764931.1"/>
    </source>
</evidence>